<keyword evidence="3" id="KW-1185">Reference proteome</keyword>
<dbReference type="Proteomes" id="UP001054837">
    <property type="component" value="Unassembled WGS sequence"/>
</dbReference>
<proteinExistence type="predicted"/>
<evidence type="ECO:0000256" key="1">
    <source>
        <dbReference type="SAM" id="MobiDB-lite"/>
    </source>
</evidence>
<dbReference type="AlphaFoldDB" id="A0AAV4RL61"/>
<dbReference type="EMBL" id="BPLQ01006307">
    <property type="protein sequence ID" value="GIY21501.1"/>
    <property type="molecule type" value="Genomic_DNA"/>
</dbReference>
<sequence length="92" mass="9937">MVPSGMGELGPPTFSSVSPFSSRQSSEHSDLIYNALPKDSSGSRYKLNGPTCERRSSHTLPPSQKRPGRVYAAGSDPWVLRGATAWESSAQR</sequence>
<feature type="region of interest" description="Disordered" evidence="1">
    <location>
        <begin position="1"/>
        <end position="73"/>
    </location>
</feature>
<evidence type="ECO:0000313" key="3">
    <source>
        <dbReference type="Proteomes" id="UP001054837"/>
    </source>
</evidence>
<comment type="caution">
    <text evidence="2">The sequence shown here is derived from an EMBL/GenBank/DDBJ whole genome shotgun (WGS) entry which is preliminary data.</text>
</comment>
<feature type="compositionally biased region" description="Low complexity" evidence="1">
    <location>
        <begin position="15"/>
        <end position="24"/>
    </location>
</feature>
<gene>
    <name evidence="2" type="ORF">CDAR_496521</name>
</gene>
<organism evidence="2 3">
    <name type="scientific">Caerostris darwini</name>
    <dbReference type="NCBI Taxonomy" id="1538125"/>
    <lineage>
        <taxon>Eukaryota</taxon>
        <taxon>Metazoa</taxon>
        <taxon>Ecdysozoa</taxon>
        <taxon>Arthropoda</taxon>
        <taxon>Chelicerata</taxon>
        <taxon>Arachnida</taxon>
        <taxon>Araneae</taxon>
        <taxon>Araneomorphae</taxon>
        <taxon>Entelegynae</taxon>
        <taxon>Araneoidea</taxon>
        <taxon>Araneidae</taxon>
        <taxon>Caerostris</taxon>
    </lineage>
</organism>
<accession>A0AAV4RL61</accession>
<evidence type="ECO:0000313" key="2">
    <source>
        <dbReference type="EMBL" id="GIY21501.1"/>
    </source>
</evidence>
<protein>
    <submittedName>
        <fullName evidence="2">Uncharacterized protein</fullName>
    </submittedName>
</protein>
<reference evidence="2 3" key="1">
    <citation type="submission" date="2021-06" db="EMBL/GenBank/DDBJ databases">
        <title>Caerostris darwini draft genome.</title>
        <authorList>
            <person name="Kono N."/>
            <person name="Arakawa K."/>
        </authorList>
    </citation>
    <scope>NUCLEOTIDE SEQUENCE [LARGE SCALE GENOMIC DNA]</scope>
</reference>
<name>A0AAV4RL61_9ARAC</name>